<feature type="region of interest" description="Disordered" evidence="1">
    <location>
        <begin position="1"/>
        <end position="36"/>
    </location>
</feature>
<protein>
    <submittedName>
        <fullName evidence="2">Uncharacterized protein</fullName>
    </submittedName>
</protein>
<dbReference type="EMBL" id="GBRH01188889">
    <property type="protein sequence ID" value="JAE09007.1"/>
    <property type="molecule type" value="Transcribed_RNA"/>
</dbReference>
<reference evidence="2" key="1">
    <citation type="submission" date="2014-09" db="EMBL/GenBank/DDBJ databases">
        <authorList>
            <person name="Magalhaes I.L.F."/>
            <person name="Oliveira U."/>
            <person name="Santos F.R."/>
            <person name="Vidigal T.H.D.A."/>
            <person name="Brescovit A.D."/>
            <person name="Santos A.J."/>
        </authorList>
    </citation>
    <scope>NUCLEOTIDE SEQUENCE</scope>
    <source>
        <tissue evidence="2">Shoot tissue taken approximately 20 cm above the soil surface</tissue>
    </source>
</reference>
<reference evidence="2" key="2">
    <citation type="journal article" date="2015" name="Data Brief">
        <title>Shoot transcriptome of the giant reed, Arundo donax.</title>
        <authorList>
            <person name="Barrero R.A."/>
            <person name="Guerrero F.D."/>
            <person name="Moolhuijzen P."/>
            <person name="Goolsby J.A."/>
            <person name="Tidwell J."/>
            <person name="Bellgard S.E."/>
            <person name="Bellgard M.I."/>
        </authorList>
    </citation>
    <scope>NUCLEOTIDE SEQUENCE</scope>
    <source>
        <tissue evidence="2">Shoot tissue taken approximately 20 cm above the soil surface</tissue>
    </source>
</reference>
<evidence type="ECO:0000313" key="2">
    <source>
        <dbReference type="EMBL" id="JAE09007.1"/>
    </source>
</evidence>
<accession>A0A0A9F9J8</accession>
<feature type="compositionally biased region" description="Basic residues" evidence="1">
    <location>
        <begin position="22"/>
        <end position="36"/>
    </location>
</feature>
<name>A0A0A9F9J8_ARUDO</name>
<dbReference type="AlphaFoldDB" id="A0A0A9F9J8"/>
<proteinExistence type="predicted"/>
<sequence length="36" mass="3827">MAASSPTAAASRCRVAPASCGSRRRPRRRGRGRSAR</sequence>
<evidence type="ECO:0000256" key="1">
    <source>
        <dbReference type="SAM" id="MobiDB-lite"/>
    </source>
</evidence>
<organism evidence="2">
    <name type="scientific">Arundo donax</name>
    <name type="common">Giant reed</name>
    <name type="synonym">Donax arundinaceus</name>
    <dbReference type="NCBI Taxonomy" id="35708"/>
    <lineage>
        <taxon>Eukaryota</taxon>
        <taxon>Viridiplantae</taxon>
        <taxon>Streptophyta</taxon>
        <taxon>Embryophyta</taxon>
        <taxon>Tracheophyta</taxon>
        <taxon>Spermatophyta</taxon>
        <taxon>Magnoliopsida</taxon>
        <taxon>Liliopsida</taxon>
        <taxon>Poales</taxon>
        <taxon>Poaceae</taxon>
        <taxon>PACMAD clade</taxon>
        <taxon>Arundinoideae</taxon>
        <taxon>Arundineae</taxon>
        <taxon>Arundo</taxon>
    </lineage>
</organism>